<evidence type="ECO:0000256" key="2">
    <source>
        <dbReference type="ARBA" id="ARBA00022692"/>
    </source>
</evidence>
<dbReference type="CDD" id="cd16424">
    <property type="entry name" value="VirB8"/>
    <property type="match status" value="1"/>
</dbReference>
<dbReference type="SUPFAM" id="SSF54427">
    <property type="entry name" value="NTF2-like"/>
    <property type="match status" value="1"/>
</dbReference>
<dbReference type="GO" id="GO:0016020">
    <property type="term" value="C:membrane"/>
    <property type="evidence" value="ECO:0007669"/>
    <property type="project" value="UniProtKB-SubCell"/>
</dbReference>
<keyword evidence="2 6" id="KW-0812">Transmembrane</keyword>
<feature type="transmembrane region" description="Helical" evidence="6">
    <location>
        <begin position="38"/>
        <end position="60"/>
    </location>
</feature>
<gene>
    <name evidence="8" type="ORF">MCC93_23630</name>
    <name evidence="9" type="ORF">MON37_04715</name>
</gene>
<dbReference type="RefSeq" id="WP_082013662.1">
    <property type="nucleotide sequence ID" value="NZ_CP094242.1"/>
</dbReference>
<accession>A0A0C1GHX6</accession>
<reference evidence="8 10" key="1">
    <citation type="submission" date="2014-12" db="EMBL/GenBank/DDBJ databases">
        <title>Genome sequence of Morococcus cerebrosus.</title>
        <authorList>
            <person name="Shin S.-K."/>
            <person name="Yi H."/>
        </authorList>
    </citation>
    <scope>NUCLEOTIDE SEQUENCE [LARGE SCALE GENOMIC DNA]</scope>
    <source>
        <strain evidence="8 10">CIP 81.93</strain>
    </source>
</reference>
<evidence type="ECO:0000313" key="8">
    <source>
        <dbReference type="EMBL" id="KIC06185.1"/>
    </source>
</evidence>
<evidence type="ECO:0000256" key="3">
    <source>
        <dbReference type="ARBA" id="ARBA00022989"/>
    </source>
</evidence>
<dbReference type="AlphaFoldDB" id="A0A0C1GHX6"/>
<dbReference type="Proteomes" id="UP000031390">
    <property type="component" value="Unassembled WGS sequence"/>
</dbReference>
<feature type="region of interest" description="Disordered" evidence="5">
    <location>
        <begin position="243"/>
        <end position="293"/>
    </location>
</feature>
<evidence type="ECO:0000313" key="11">
    <source>
        <dbReference type="Proteomes" id="UP000829504"/>
    </source>
</evidence>
<protein>
    <submittedName>
        <fullName evidence="9">Type IV secretion system protein</fullName>
    </submittedName>
</protein>
<feature type="compositionally biased region" description="Polar residues" evidence="5">
    <location>
        <begin position="250"/>
        <end position="293"/>
    </location>
</feature>
<name>A0A0C1GHX6_9NEIS</name>
<organism evidence="8 10">
    <name type="scientific">Morococcus cerebrosus</name>
    <dbReference type="NCBI Taxonomy" id="1056807"/>
    <lineage>
        <taxon>Bacteria</taxon>
        <taxon>Pseudomonadati</taxon>
        <taxon>Pseudomonadota</taxon>
        <taxon>Betaproteobacteria</taxon>
        <taxon>Neisseriales</taxon>
        <taxon>Neisseriaceae</taxon>
        <taxon>Morococcus</taxon>
    </lineage>
</organism>
<evidence type="ECO:0000256" key="1">
    <source>
        <dbReference type="ARBA" id="ARBA00004167"/>
    </source>
</evidence>
<sequence length="293" mass="32853">MFNKKKYIEDGSIQKTLKKSLDFENTLVDIRRKSEKRAWIIAGISTFSSLCLLGGLFYVLPLKEKEPYLVMADIYTGQSTVAKLSGNWNSMAITQNEAVNKSNISHFIIARESFDSQIIYDNDWATVYSMSVSNVSDAYRNFMNKSNPNSPFNIYGSSQSIRVKILSIVLNDNGKVDGRNPSATVRFQRFLLNKGTGISQFIDSNVATLTYTYNNNLKMDEKYRLKNPLGFQVLSYRVDPDSSAIPDQEFVNNPPTSTLVTPDSNTQTEPINSNGNEQKNAVQDTSVPISTAK</sequence>
<evidence type="ECO:0000256" key="5">
    <source>
        <dbReference type="SAM" id="MobiDB-lite"/>
    </source>
</evidence>
<comment type="subcellular location">
    <subcellularLocation>
        <location evidence="1">Membrane</location>
        <topology evidence="1">Single-pass membrane protein</topology>
    </subcellularLocation>
</comment>
<dbReference type="EMBL" id="CP094242">
    <property type="protein sequence ID" value="UNV88229.1"/>
    <property type="molecule type" value="Genomic_DNA"/>
</dbReference>
<evidence type="ECO:0000313" key="10">
    <source>
        <dbReference type="Proteomes" id="UP000031390"/>
    </source>
</evidence>
<keyword evidence="11" id="KW-1185">Reference proteome</keyword>
<keyword evidence="4 6" id="KW-0472">Membrane</keyword>
<keyword evidence="3 6" id="KW-1133">Transmembrane helix</keyword>
<dbReference type="InterPro" id="IPR032710">
    <property type="entry name" value="NTF2-like_dom_sf"/>
</dbReference>
<dbReference type="InterPro" id="IPR007430">
    <property type="entry name" value="VirB8"/>
</dbReference>
<evidence type="ECO:0000256" key="6">
    <source>
        <dbReference type="SAM" id="Phobius"/>
    </source>
</evidence>
<proteinExistence type="predicted"/>
<evidence type="ECO:0000259" key="7">
    <source>
        <dbReference type="Pfam" id="PF04335"/>
    </source>
</evidence>
<dbReference type="PATRIC" id="fig|1056807.3.peg.2267"/>
<dbReference type="Pfam" id="PF04335">
    <property type="entry name" value="VirB8"/>
    <property type="match status" value="1"/>
</dbReference>
<dbReference type="EMBL" id="JUFZ01000115">
    <property type="protein sequence ID" value="KIC06185.1"/>
    <property type="molecule type" value="Genomic_DNA"/>
</dbReference>
<dbReference type="Gene3D" id="3.10.450.230">
    <property type="entry name" value="VirB8 protein"/>
    <property type="match status" value="1"/>
</dbReference>
<reference evidence="9 11" key="2">
    <citation type="submission" date="2022-03" db="EMBL/GenBank/DDBJ databases">
        <title>Genome sequencing of Morococcus cerebrosus.</title>
        <authorList>
            <person name="Baek M.-G."/>
            <person name="Yi H."/>
        </authorList>
    </citation>
    <scope>NUCLEOTIDE SEQUENCE [LARGE SCALE GENOMIC DNA]</scope>
    <source>
        <strain evidence="9 11">CIP 81.93</strain>
    </source>
</reference>
<evidence type="ECO:0000313" key="9">
    <source>
        <dbReference type="EMBL" id="UNV88229.1"/>
    </source>
</evidence>
<feature type="domain" description="Bacterial virulence protein VirB8" evidence="7">
    <location>
        <begin position="23"/>
        <end position="240"/>
    </location>
</feature>
<dbReference type="Proteomes" id="UP000829504">
    <property type="component" value="Chromosome"/>
</dbReference>
<evidence type="ECO:0000256" key="4">
    <source>
        <dbReference type="ARBA" id="ARBA00023136"/>
    </source>
</evidence>